<evidence type="ECO:0000256" key="1">
    <source>
        <dbReference type="SAM" id="Phobius"/>
    </source>
</evidence>
<feature type="transmembrane region" description="Helical" evidence="1">
    <location>
        <begin position="7"/>
        <end position="26"/>
    </location>
</feature>
<feature type="transmembrane region" description="Helical" evidence="1">
    <location>
        <begin position="82"/>
        <end position="102"/>
    </location>
</feature>
<accession>A0A6P8MRR5</accession>
<keyword evidence="1" id="KW-0472">Membrane</keyword>
<organism evidence="2 3">
    <name type="scientific">Bombus bifarius</name>
    <dbReference type="NCBI Taxonomy" id="103933"/>
    <lineage>
        <taxon>Eukaryota</taxon>
        <taxon>Metazoa</taxon>
        <taxon>Ecdysozoa</taxon>
        <taxon>Arthropoda</taxon>
        <taxon>Hexapoda</taxon>
        <taxon>Insecta</taxon>
        <taxon>Pterygota</taxon>
        <taxon>Neoptera</taxon>
        <taxon>Endopterygota</taxon>
        <taxon>Hymenoptera</taxon>
        <taxon>Apocrita</taxon>
        <taxon>Aculeata</taxon>
        <taxon>Apoidea</taxon>
        <taxon>Anthophila</taxon>
        <taxon>Apidae</taxon>
        <taxon>Bombus</taxon>
        <taxon>Pyrobombus</taxon>
    </lineage>
</organism>
<evidence type="ECO:0000313" key="2">
    <source>
        <dbReference type="Proteomes" id="UP000515164"/>
    </source>
</evidence>
<dbReference type="Proteomes" id="UP000515164">
    <property type="component" value="Unplaced"/>
</dbReference>
<keyword evidence="2" id="KW-1185">Reference proteome</keyword>
<keyword evidence="1" id="KW-0812">Transmembrane</keyword>
<sequence length="126" mass="14120">MQQPIKITCYSLQISAPAILFSFQSIPTLLQRSMVLFVVKGEARIGNFRLPLVFSSKKQRYPHARKDLAHILANGGTGQLGIYPAVDVIYVASLVTLSYSLFTIRFSRVLILAQYLSSMVLRVRSN</sequence>
<keyword evidence="1" id="KW-1133">Transmembrane helix</keyword>
<dbReference type="GeneID" id="117211410"/>
<name>A0A6P8MRR5_9HYME</name>
<gene>
    <name evidence="3" type="primary">LOC117211410</name>
</gene>
<dbReference type="AlphaFoldDB" id="A0A6P8MRR5"/>
<protein>
    <submittedName>
        <fullName evidence="3">Uncharacterized protein LOC117211410 isoform X3</fullName>
    </submittedName>
</protein>
<dbReference type="RefSeq" id="XP_033311128.1">
    <property type="nucleotide sequence ID" value="XM_033455237.1"/>
</dbReference>
<proteinExistence type="predicted"/>
<evidence type="ECO:0000313" key="3">
    <source>
        <dbReference type="RefSeq" id="XP_033311128.1"/>
    </source>
</evidence>
<reference evidence="3" key="1">
    <citation type="submission" date="2025-08" db="UniProtKB">
        <authorList>
            <consortium name="RefSeq"/>
        </authorList>
    </citation>
    <scope>IDENTIFICATION</scope>
    <source>
        <tissue evidence="3">Muscle</tissue>
    </source>
</reference>